<feature type="transmembrane region" description="Helical" evidence="6">
    <location>
        <begin position="267"/>
        <end position="289"/>
    </location>
</feature>
<dbReference type="SUPFAM" id="SSF103473">
    <property type="entry name" value="MFS general substrate transporter"/>
    <property type="match status" value="1"/>
</dbReference>
<evidence type="ECO:0000313" key="9">
    <source>
        <dbReference type="Proteomes" id="UP000183995"/>
    </source>
</evidence>
<feature type="transmembrane region" description="Helical" evidence="6">
    <location>
        <begin position="116"/>
        <end position="137"/>
    </location>
</feature>
<keyword evidence="2" id="KW-0813">Transport</keyword>
<dbReference type="Gene3D" id="1.20.1250.20">
    <property type="entry name" value="MFS general substrate transporter like domains"/>
    <property type="match status" value="1"/>
</dbReference>
<name>A0A1M5X6F9_9FIRM</name>
<dbReference type="Proteomes" id="UP000183995">
    <property type="component" value="Unassembled WGS sequence"/>
</dbReference>
<accession>A0A1M5X6F9</accession>
<dbReference type="RefSeq" id="WP_073077594.1">
    <property type="nucleotide sequence ID" value="NZ_FQXV01000004.1"/>
</dbReference>
<keyword evidence="5 6" id="KW-0472">Membrane</keyword>
<feature type="transmembrane region" description="Helical" evidence="6">
    <location>
        <begin position="177"/>
        <end position="198"/>
    </location>
</feature>
<feature type="transmembrane region" description="Helical" evidence="6">
    <location>
        <begin position="330"/>
        <end position="349"/>
    </location>
</feature>
<evidence type="ECO:0000313" key="8">
    <source>
        <dbReference type="EMBL" id="SHH95381.1"/>
    </source>
</evidence>
<feature type="transmembrane region" description="Helical" evidence="6">
    <location>
        <begin position="301"/>
        <end position="323"/>
    </location>
</feature>
<sequence>MNTSSRTKVAWRLERLPSSSYFIFLGFMIVGTYFLESVDNGAIGYFLPYFTKEFGLNSAQSGLLGSVSSLGVIAGAIIALIFCDRIGRKKIIVVSMFVWGIFGVIMAAAGSLTVLIIARIGIGLGLGAQIPAATTLLSESIPAKKRAAYITVFMSCTPLGLAAAGLLSYFLIPSIGWRGVAVIESILSLTVFILIKYLPESALWLESRGRFEEADAVITKIESRVAKATGKELPPIQVLSEEEKPAANRTKIPLVELFSKKYVRSTIMVTLWWPAAMFVSIGLSTWFSSLMVAKGFTIIKSIGYTSVMYLGGLLGIPVVQFLLKRLGRKWTTVVMPIIIGVFAFCYGKSGNLGLMIVLGILYNCFVYGSAMTNNVYTPELYPTRIRGTALSYGSIFGRTGAFLGPTIIGMIVQSYGAPNVFPFVAAVCVFYGIWVALLGKETGECIFTE</sequence>
<evidence type="ECO:0000256" key="2">
    <source>
        <dbReference type="ARBA" id="ARBA00022448"/>
    </source>
</evidence>
<dbReference type="AlphaFoldDB" id="A0A1M5X6F9"/>
<dbReference type="PROSITE" id="PS50850">
    <property type="entry name" value="MFS"/>
    <property type="match status" value="1"/>
</dbReference>
<dbReference type="PANTHER" id="PTHR23511:SF34">
    <property type="entry name" value="SYNAPTIC VESICLE GLYCOPROTEIN 2"/>
    <property type="match status" value="1"/>
</dbReference>
<dbReference type="STRING" id="1123282.SAMN02745823_01650"/>
<feature type="transmembrane region" description="Helical" evidence="6">
    <location>
        <begin position="420"/>
        <end position="439"/>
    </location>
</feature>
<organism evidence="8 9">
    <name type="scientific">Sporobacter termitidis DSM 10068</name>
    <dbReference type="NCBI Taxonomy" id="1123282"/>
    <lineage>
        <taxon>Bacteria</taxon>
        <taxon>Bacillati</taxon>
        <taxon>Bacillota</taxon>
        <taxon>Clostridia</taxon>
        <taxon>Eubacteriales</taxon>
        <taxon>Oscillospiraceae</taxon>
        <taxon>Sporobacter</taxon>
    </lineage>
</organism>
<dbReference type="GO" id="GO:0005886">
    <property type="term" value="C:plasma membrane"/>
    <property type="evidence" value="ECO:0007669"/>
    <property type="project" value="UniProtKB-SubCell"/>
</dbReference>
<protein>
    <submittedName>
        <fullName evidence="8">MFS transporter, putative metabolite:H+ symporter</fullName>
    </submittedName>
</protein>
<dbReference type="InterPro" id="IPR020846">
    <property type="entry name" value="MFS_dom"/>
</dbReference>
<evidence type="ECO:0000256" key="5">
    <source>
        <dbReference type="ARBA" id="ARBA00023136"/>
    </source>
</evidence>
<dbReference type="InterPro" id="IPR036259">
    <property type="entry name" value="MFS_trans_sf"/>
</dbReference>
<comment type="subcellular location">
    <subcellularLocation>
        <location evidence="1">Cell membrane</location>
        <topology evidence="1">Multi-pass membrane protein</topology>
    </subcellularLocation>
</comment>
<evidence type="ECO:0000256" key="3">
    <source>
        <dbReference type="ARBA" id="ARBA00022692"/>
    </source>
</evidence>
<keyword evidence="4 6" id="KW-1133">Transmembrane helix</keyword>
<dbReference type="GO" id="GO:0022857">
    <property type="term" value="F:transmembrane transporter activity"/>
    <property type="evidence" value="ECO:0007669"/>
    <property type="project" value="InterPro"/>
</dbReference>
<dbReference type="Pfam" id="PF07690">
    <property type="entry name" value="MFS_1"/>
    <property type="match status" value="1"/>
</dbReference>
<feature type="transmembrane region" description="Helical" evidence="6">
    <location>
        <begin position="149"/>
        <end position="171"/>
    </location>
</feature>
<keyword evidence="3 6" id="KW-0812">Transmembrane</keyword>
<keyword evidence="9" id="KW-1185">Reference proteome</keyword>
<dbReference type="EMBL" id="FQXV01000004">
    <property type="protein sequence ID" value="SHH95381.1"/>
    <property type="molecule type" value="Genomic_DNA"/>
</dbReference>
<dbReference type="OrthoDB" id="9787026at2"/>
<evidence type="ECO:0000259" key="7">
    <source>
        <dbReference type="PROSITE" id="PS50850"/>
    </source>
</evidence>
<feature type="domain" description="Major facilitator superfamily (MFS) profile" evidence="7">
    <location>
        <begin position="25"/>
        <end position="443"/>
    </location>
</feature>
<dbReference type="PANTHER" id="PTHR23511">
    <property type="entry name" value="SYNAPTIC VESICLE GLYCOPROTEIN 2"/>
    <property type="match status" value="1"/>
</dbReference>
<evidence type="ECO:0000256" key="6">
    <source>
        <dbReference type="SAM" id="Phobius"/>
    </source>
</evidence>
<feature type="transmembrane region" description="Helical" evidence="6">
    <location>
        <begin position="63"/>
        <end position="82"/>
    </location>
</feature>
<dbReference type="InterPro" id="IPR011701">
    <property type="entry name" value="MFS"/>
</dbReference>
<feature type="transmembrane region" description="Helical" evidence="6">
    <location>
        <begin position="91"/>
        <end position="110"/>
    </location>
</feature>
<gene>
    <name evidence="8" type="ORF">SAMN02745823_01650</name>
</gene>
<evidence type="ECO:0000256" key="1">
    <source>
        <dbReference type="ARBA" id="ARBA00004651"/>
    </source>
</evidence>
<proteinExistence type="predicted"/>
<reference evidence="8 9" key="1">
    <citation type="submission" date="2016-11" db="EMBL/GenBank/DDBJ databases">
        <authorList>
            <person name="Jaros S."/>
            <person name="Januszkiewicz K."/>
            <person name="Wedrychowicz H."/>
        </authorList>
    </citation>
    <scope>NUCLEOTIDE SEQUENCE [LARGE SCALE GENOMIC DNA]</scope>
    <source>
        <strain evidence="8 9">DSM 10068</strain>
    </source>
</reference>
<evidence type="ECO:0000256" key="4">
    <source>
        <dbReference type="ARBA" id="ARBA00022989"/>
    </source>
</evidence>
<feature type="transmembrane region" description="Helical" evidence="6">
    <location>
        <begin position="21"/>
        <end position="43"/>
    </location>
</feature>
<feature type="transmembrane region" description="Helical" evidence="6">
    <location>
        <begin position="389"/>
        <end position="408"/>
    </location>
</feature>
<feature type="transmembrane region" description="Helical" evidence="6">
    <location>
        <begin position="355"/>
        <end position="377"/>
    </location>
</feature>